<evidence type="ECO:0000313" key="1">
    <source>
        <dbReference type="EMBL" id="RRR96443.1"/>
    </source>
</evidence>
<gene>
    <name evidence="1" type="ORF">EIW28_21630</name>
</gene>
<keyword evidence="2" id="KW-1185">Reference proteome</keyword>
<comment type="caution">
    <text evidence="1">The sequence shown here is derived from an EMBL/GenBank/DDBJ whole genome shotgun (WGS) entry which is preliminary data.</text>
</comment>
<accession>A0A426USH6</accession>
<evidence type="ECO:0008006" key="3">
    <source>
        <dbReference type="Google" id="ProtNLM"/>
    </source>
</evidence>
<dbReference type="Proteomes" id="UP000277256">
    <property type="component" value="Unassembled WGS sequence"/>
</dbReference>
<proteinExistence type="predicted"/>
<organism evidence="1 2">
    <name type="scientific">Glycomyces terrestris</name>
    <dbReference type="NCBI Taxonomy" id="2493553"/>
    <lineage>
        <taxon>Bacteria</taxon>
        <taxon>Bacillati</taxon>
        <taxon>Actinomycetota</taxon>
        <taxon>Actinomycetes</taxon>
        <taxon>Glycomycetales</taxon>
        <taxon>Glycomycetaceae</taxon>
        <taxon>Glycomyces</taxon>
    </lineage>
</organism>
<protein>
    <recommendedName>
        <fullName evidence="3">Type II toxin-antitoxin system HicA family toxin</fullName>
    </recommendedName>
</protein>
<evidence type="ECO:0000313" key="2">
    <source>
        <dbReference type="Proteomes" id="UP000277256"/>
    </source>
</evidence>
<sequence length="82" mass="9127">MPRHPDKHIRAAIEYMEARGWKIRGSSGHAWGRAYCPGGESGCRPPRSIWSTPRSPEDFARLLRRAADDCSHGPEADIEKGA</sequence>
<dbReference type="AlphaFoldDB" id="A0A426USH6"/>
<dbReference type="EMBL" id="RSEB01000007">
    <property type="protein sequence ID" value="RRR96443.1"/>
    <property type="molecule type" value="Genomic_DNA"/>
</dbReference>
<name>A0A426USH6_9ACTN</name>
<reference evidence="1 2" key="1">
    <citation type="submission" date="2018-12" db="EMBL/GenBank/DDBJ databases">
        <title>Glycomyces sp. YIM 121974 draft genome.</title>
        <authorList>
            <person name="Li Q."/>
        </authorList>
    </citation>
    <scope>NUCLEOTIDE SEQUENCE [LARGE SCALE GENOMIC DNA]</scope>
    <source>
        <strain evidence="1 2">YIM 121974</strain>
    </source>
</reference>